<dbReference type="Pfam" id="PF08713">
    <property type="entry name" value="DNA_alkylation"/>
    <property type="match status" value="1"/>
</dbReference>
<dbReference type="EMBL" id="JBHUEE010000002">
    <property type="protein sequence ID" value="MFD1717175.1"/>
    <property type="molecule type" value="Genomic_DNA"/>
</dbReference>
<dbReference type="Proteomes" id="UP001597277">
    <property type="component" value="Unassembled WGS sequence"/>
</dbReference>
<accession>A0ABW4L3K1</accession>
<dbReference type="SUPFAM" id="SSF48371">
    <property type="entry name" value="ARM repeat"/>
    <property type="match status" value="1"/>
</dbReference>
<proteinExistence type="predicted"/>
<dbReference type="RefSeq" id="WP_388002893.1">
    <property type="nucleotide sequence ID" value="NZ_JBHUEE010000002.1"/>
</dbReference>
<name>A0ABW4L3K1_9MICO</name>
<dbReference type="PANTHER" id="PTHR34070:SF1">
    <property type="entry name" value="DNA ALKYLATION REPAIR PROTEIN"/>
    <property type="match status" value="1"/>
</dbReference>
<organism evidence="1 2">
    <name type="scientific">Georgenia deserti</name>
    <dbReference type="NCBI Taxonomy" id="2093781"/>
    <lineage>
        <taxon>Bacteria</taxon>
        <taxon>Bacillati</taxon>
        <taxon>Actinomycetota</taxon>
        <taxon>Actinomycetes</taxon>
        <taxon>Micrococcales</taxon>
        <taxon>Bogoriellaceae</taxon>
        <taxon>Georgenia</taxon>
    </lineage>
</organism>
<dbReference type="Gene3D" id="1.25.10.90">
    <property type="match status" value="1"/>
</dbReference>
<keyword evidence="2" id="KW-1185">Reference proteome</keyword>
<reference evidence="2" key="1">
    <citation type="journal article" date="2019" name="Int. J. Syst. Evol. Microbiol.">
        <title>The Global Catalogue of Microorganisms (GCM) 10K type strain sequencing project: providing services to taxonomists for standard genome sequencing and annotation.</title>
        <authorList>
            <consortium name="The Broad Institute Genomics Platform"/>
            <consortium name="The Broad Institute Genome Sequencing Center for Infectious Disease"/>
            <person name="Wu L."/>
            <person name="Ma J."/>
        </authorList>
    </citation>
    <scope>NUCLEOTIDE SEQUENCE [LARGE SCALE GENOMIC DNA]</scope>
    <source>
        <strain evidence="2">JCM 17130</strain>
    </source>
</reference>
<dbReference type="PANTHER" id="PTHR34070">
    <property type="entry name" value="ARMADILLO-TYPE FOLD"/>
    <property type="match status" value="1"/>
</dbReference>
<evidence type="ECO:0000313" key="1">
    <source>
        <dbReference type="EMBL" id="MFD1717175.1"/>
    </source>
</evidence>
<protein>
    <submittedName>
        <fullName evidence="1">DNA alkylation repair protein</fullName>
    </submittedName>
</protein>
<gene>
    <name evidence="1" type="ORF">ACFSE6_04975</name>
</gene>
<dbReference type="CDD" id="cd06561">
    <property type="entry name" value="AlkD_like"/>
    <property type="match status" value="1"/>
</dbReference>
<evidence type="ECO:0000313" key="2">
    <source>
        <dbReference type="Proteomes" id="UP001597277"/>
    </source>
</evidence>
<dbReference type="InterPro" id="IPR014825">
    <property type="entry name" value="DNA_alkylation"/>
</dbReference>
<sequence length="228" mass="25806">MSTSEKARGRPTADGVRAALEAASCETERAKIRKRVTDPHTEVIGVRMKTVFDIAKDRTPMPLDEVDRLLGSDAYEMRMVAVSILDFMARSRRCTEADRAAMYGLWMRRLDRINTWDYIDRAAPRVIGGYLLDKPRDVLVDLARSDDLWHRRTAITAAFSIIRAGDLDDPLALCEILAADPEHFVQTNVGVALREIGRVDRSRLEEFLGRRGEDLRAHARRVARTALT</sequence>
<dbReference type="InterPro" id="IPR016024">
    <property type="entry name" value="ARM-type_fold"/>
</dbReference>
<comment type="caution">
    <text evidence="1">The sequence shown here is derived from an EMBL/GenBank/DDBJ whole genome shotgun (WGS) entry which is preliminary data.</text>
</comment>